<dbReference type="OrthoDB" id="5937621at2"/>
<dbReference type="RefSeq" id="WP_139677160.1">
    <property type="nucleotide sequence ID" value="NZ_VDMN01000003.1"/>
</dbReference>
<dbReference type="Pfam" id="PF10091">
    <property type="entry name" value="Glycoamylase"/>
    <property type="match status" value="1"/>
</dbReference>
<dbReference type="Proteomes" id="UP000311605">
    <property type="component" value="Unassembled WGS sequence"/>
</dbReference>
<keyword evidence="3" id="KW-1185">Reference proteome</keyword>
<sequence>MIVEPLDPNAPLETLLDRVQYQTFLYFWEGAHADSKLIYDKRWVNGAIATNMVSISGTGFGLMAILVAAERQWVTRAEALERIVLILERLSLATRYHGAFAHMVDGASSETVQFSQYDDAGDLVETTLLLQGLICAREYFTGTSEAELALRTTVTRLFDEVEWNWFTRGKDDGPLYWHWSPIHNWTMNLPIKGWNESLSAYVLAAGSVTHPIKPESYHTGWARSGAMKNGESYFGTELPLGEPLGGPLFLSQYSFCALDPHGLSDRYADYWQQAVAHTKINRDYCLSVPAYKQYDVWGLTASEAPNGYNANSPTSDMGAIAPSAALSSFPFLPKEVEEGLRAMLRYEDGKLFGSFGFVDAFAPAIDWLAPTYIAIDQGPIVAMIENHRSGLLWNLFMKAPEVRRGLERLGFTSGHYTA</sequence>
<accession>A0A5C4XJA1</accession>
<feature type="domain" description="Glycoamylase-like" evidence="1">
    <location>
        <begin position="189"/>
        <end position="399"/>
    </location>
</feature>
<dbReference type="Gene3D" id="1.50.10.140">
    <property type="match status" value="1"/>
</dbReference>
<organism evidence="2 3">
    <name type="scientific">Aliirhizobium smilacinae</name>
    <dbReference type="NCBI Taxonomy" id="1395944"/>
    <lineage>
        <taxon>Bacteria</taxon>
        <taxon>Pseudomonadati</taxon>
        <taxon>Pseudomonadota</taxon>
        <taxon>Alphaproteobacteria</taxon>
        <taxon>Hyphomicrobiales</taxon>
        <taxon>Rhizobiaceae</taxon>
        <taxon>Aliirhizobium</taxon>
    </lineage>
</organism>
<reference evidence="2 3" key="1">
    <citation type="submission" date="2019-06" db="EMBL/GenBank/DDBJ databases">
        <title>The draft genome of Rhizobium smilacinae PTYR-5.</title>
        <authorList>
            <person name="Liu L."/>
            <person name="Li L."/>
            <person name="Zhang X."/>
        </authorList>
    </citation>
    <scope>NUCLEOTIDE SEQUENCE [LARGE SCALE GENOMIC DNA]</scope>
    <source>
        <strain evidence="2 3">PTYR-5</strain>
    </source>
</reference>
<evidence type="ECO:0000313" key="2">
    <source>
        <dbReference type="EMBL" id="TNM62664.1"/>
    </source>
</evidence>
<dbReference type="InterPro" id="IPR019282">
    <property type="entry name" value="Glycoamylase-like_cons_dom"/>
</dbReference>
<evidence type="ECO:0000313" key="3">
    <source>
        <dbReference type="Proteomes" id="UP000311605"/>
    </source>
</evidence>
<comment type="caution">
    <text evidence="2">The sequence shown here is derived from an EMBL/GenBank/DDBJ whole genome shotgun (WGS) entry which is preliminary data.</text>
</comment>
<protein>
    <recommendedName>
        <fullName evidence="1">Glycoamylase-like domain-containing protein</fullName>
    </recommendedName>
</protein>
<dbReference type="EMBL" id="VDMN01000003">
    <property type="protein sequence ID" value="TNM62664.1"/>
    <property type="molecule type" value="Genomic_DNA"/>
</dbReference>
<gene>
    <name evidence="2" type="ORF">FHP24_15625</name>
</gene>
<evidence type="ECO:0000259" key="1">
    <source>
        <dbReference type="Pfam" id="PF10091"/>
    </source>
</evidence>
<name>A0A5C4XJA1_9HYPH</name>
<dbReference type="AlphaFoldDB" id="A0A5C4XJA1"/>
<dbReference type="PIRSF" id="PIRSF028431">
    <property type="entry name" value="UCP028431"/>
    <property type="match status" value="1"/>
</dbReference>
<dbReference type="InterPro" id="IPR016883">
    <property type="entry name" value="UCP028431"/>
</dbReference>
<proteinExistence type="predicted"/>